<proteinExistence type="predicted"/>
<dbReference type="AlphaFoldDB" id="A0A0E9QGI8"/>
<name>A0A0E9QGI8_ANGAN</name>
<sequence>MLTKRFVTYARKVKLFKILIWITITQIMTHQF</sequence>
<reference evidence="1" key="2">
    <citation type="journal article" date="2015" name="Fish Shellfish Immunol.">
        <title>Early steps in the European eel (Anguilla anguilla)-Vibrio vulnificus interaction in the gills: Role of the RtxA13 toxin.</title>
        <authorList>
            <person name="Callol A."/>
            <person name="Pajuelo D."/>
            <person name="Ebbesson L."/>
            <person name="Teles M."/>
            <person name="MacKenzie S."/>
            <person name="Amaro C."/>
        </authorList>
    </citation>
    <scope>NUCLEOTIDE SEQUENCE</scope>
</reference>
<organism evidence="1">
    <name type="scientific">Anguilla anguilla</name>
    <name type="common">European freshwater eel</name>
    <name type="synonym">Muraena anguilla</name>
    <dbReference type="NCBI Taxonomy" id="7936"/>
    <lineage>
        <taxon>Eukaryota</taxon>
        <taxon>Metazoa</taxon>
        <taxon>Chordata</taxon>
        <taxon>Craniata</taxon>
        <taxon>Vertebrata</taxon>
        <taxon>Euteleostomi</taxon>
        <taxon>Actinopterygii</taxon>
        <taxon>Neopterygii</taxon>
        <taxon>Teleostei</taxon>
        <taxon>Anguilliformes</taxon>
        <taxon>Anguillidae</taxon>
        <taxon>Anguilla</taxon>
    </lineage>
</organism>
<evidence type="ECO:0000313" key="1">
    <source>
        <dbReference type="EMBL" id="JAH15440.1"/>
    </source>
</evidence>
<reference evidence="1" key="1">
    <citation type="submission" date="2014-11" db="EMBL/GenBank/DDBJ databases">
        <authorList>
            <person name="Amaro Gonzalez C."/>
        </authorList>
    </citation>
    <scope>NUCLEOTIDE SEQUENCE</scope>
</reference>
<accession>A0A0E9QGI8</accession>
<dbReference type="EMBL" id="GBXM01093137">
    <property type="protein sequence ID" value="JAH15440.1"/>
    <property type="molecule type" value="Transcribed_RNA"/>
</dbReference>
<protein>
    <submittedName>
        <fullName evidence="1">Uncharacterized protein</fullName>
    </submittedName>
</protein>